<protein>
    <submittedName>
        <fullName evidence="1">Uncharacterized protein</fullName>
    </submittedName>
</protein>
<dbReference type="EMBL" id="UINC01144574">
    <property type="protein sequence ID" value="SVD34171.1"/>
    <property type="molecule type" value="Genomic_DNA"/>
</dbReference>
<feature type="non-terminal residue" evidence="1">
    <location>
        <position position="28"/>
    </location>
</feature>
<accession>A0A382UKG1</accession>
<gene>
    <name evidence="1" type="ORF">METZ01_LOCUS387025</name>
</gene>
<reference evidence="1" key="1">
    <citation type="submission" date="2018-05" db="EMBL/GenBank/DDBJ databases">
        <authorList>
            <person name="Lanie J.A."/>
            <person name="Ng W.-L."/>
            <person name="Kazmierczak K.M."/>
            <person name="Andrzejewski T.M."/>
            <person name="Davidsen T.M."/>
            <person name="Wayne K.J."/>
            <person name="Tettelin H."/>
            <person name="Glass J.I."/>
            <person name="Rusch D."/>
            <person name="Podicherti R."/>
            <person name="Tsui H.-C.T."/>
            <person name="Winkler M.E."/>
        </authorList>
    </citation>
    <scope>NUCLEOTIDE SEQUENCE</scope>
</reference>
<evidence type="ECO:0000313" key="1">
    <source>
        <dbReference type="EMBL" id="SVD34171.1"/>
    </source>
</evidence>
<organism evidence="1">
    <name type="scientific">marine metagenome</name>
    <dbReference type="NCBI Taxonomy" id="408172"/>
    <lineage>
        <taxon>unclassified sequences</taxon>
        <taxon>metagenomes</taxon>
        <taxon>ecological metagenomes</taxon>
    </lineage>
</organism>
<proteinExistence type="predicted"/>
<dbReference type="AlphaFoldDB" id="A0A382UKG1"/>
<feature type="non-terminal residue" evidence="1">
    <location>
        <position position="1"/>
    </location>
</feature>
<sequence>VPIPSILTSILVPGRMEPTPMDVPQQIT</sequence>
<name>A0A382UKG1_9ZZZZ</name>